<protein>
    <submittedName>
        <fullName evidence="2">Uncharacterized protein</fullName>
    </submittedName>
</protein>
<reference evidence="3" key="1">
    <citation type="submission" date="2016-10" db="EMBL/GenBank/DDBJ databases">
        <authorList>
            <person name="Varghese N."/>
            <person name="Submissions S."/>
        </authorList>
    </citation>
    <scope>NUCLEOTIDE SEQUENCE [LARGE SCALE GENOMIC DNA]</scope>
    <source>
        <strain evidence="3">DSM 10014</strain>
    </source>
</reference>
<evidence type="ECO:0000256" key="1">
    <source>
        <dbReference type="SAM" id="MobiDB-lite"/>
    </source>
</evidence>
<gene>
    <name evidence="2" type="ORF">SAMN04488041_11047</name>
</gene>
<organism evidence="2 3">
    <name type="scientific">Sulfitobacter pontiacus</name>
    <dbReference type="NCBI Taxonomy" id="60137"/>
    <lineage>
        <taxon>Bacteria</taxon>
        <taxon>Pseudomonadati</taxon>
        <taxon>Pseudomonadota</taxon>
        <taxon>Alphaproteobacteria</taxon>
        <taxon>Rhodobacterales</taxon>
        <taxon>Roseobacteraceae</taxon>
        <taxon>Sulfitobacter</taxon>
    </lineage>
</organism>
<evidence type="ECO:0000313" key="2">
    <source>
        <dbReference type="EMBL" id="SDX63928.1"/>
    </source>
</evidence>
<proteinExistence type="predicted"/>
<accession>A0A1H3DCP8</accession>
<feature type="region of interest" description="Disordered" evidence="1">
    <location>
        <begin position="54"/>
        <end position="73"/>
    </location>
</feature>
<name>A0A1H3DCP8_9RHOB</name>
<evidence type="ECO:0000313" key="3">
    <source>
        <dbReference type="Proteomes" id="UP000183076"/>
    </source>
</evidence>
<sequence>MGARMDTVAKGAMDFEPEALADFLAETFGGKAPVTIERIAGGLEPDVFCHPRGRTAGLAQTTGRPDFAGGPCH</sequence>
<dbReference type="AlphaFoldDB" id="A0A1H3DCP8"/>
<dbReference type="EMBL" id="FNNB01000010">
    <property type="protein sequence ID" value="SDX63928.1"/>
    <property type="molecule type" value="Genomic_DNA"/>
</dbReference>
<dbReference type="Proteomes" id="UP000183076">
    <property type="component" value="Unassembled WGS sequence"/>
</dbReference>
<dbReference type="STRING" id="60137.SAMN04488041_11047"/>